<comment type="caution">
    <text evidence="1">The sequence shown here is derived from an EMBL/GenBank/DDBJ whole genome shotgun (WGS) entry which is preliminary data.</text>
</comment>
<organism evidence="1 2">
    <name type="scientific">Noviherbaspirillum galbum</name>
    <dbReference type="NCBI Taxonomy" id="2709383"/>
    <lineage>
        <taxon>Bacteria</taxon>
        <taxon>Pseudomonadati</taxon>
        <taxon>Pseudomonadota</taxon>
        <taxon>Betaproteobacteria</taxon>
        <taxon>Burkholderiales</taxon>
        <taxon>Oxalobacteraceae</taxon>
        <taxon>Noviherbaspirillum</taxon>
    </lineage>
</organism>
<dbReference type="EMBL" id="JAAIVB010000037">
    <property type="protein sequence ID" value="NEX61664.1"/>
    <property type="molecule type" value="Genomic_DNA"/>
</dbReference>
<dbReference type="AlphaFoldDB" id="A0A6B3SLF1"/>
<reference evidence="1 2" key="1">
    <citation type="submission" date="2020-02" db="EMBL/GenBank/DDBJ databases">
        <authorList>
            <person name="Kim M.K."/>
        </authorList>
    </citation>
    <scope>NUCLEOTIDE SEQUENCE [LARGE SCALE GENOMIC DNA]</scope>
    <source>
        <strain evidence="1 2">17J57-3</strain>
    </source>
</reference>
<dbReference type="RefSeq" id="WP_163963093.1">
    <property type="nucleotide sequence ID" value="NZ_JAAIVB010000037.1"/>
</dbReference>
<protein>
    <submittedName>
        <fullName evidence="1">DUF2827 domain-containing protein</fullName>
    </submittedName>
</protein>
<dbReference type="Pfam" id="PF10933">
    <property type="entry name" value="DUF2827"/>
    <property type="match status" value="1"/>
</dbReference>
<dbReference type="InterPro" id="IPR021234">
    <property type="entry name" value="DUF2827"/>
</dbReference>
<proteinExistence type="predicted"/>
<sequence>MRIGLSVISREGDSIWSNGLGQNVIFLAQLLRRIPFVSAVVLVDVGVSGSMPAQLNLRGLDLELVPFQAANDRIDLIIEMAGGLDPCWLDRFRACGGKAVYYCAGQPYVGLIEPVLFSDKGFSHRPDRMDEVWLLPKDDSRFAPMMRTLHRCPMHEVPYLWSPLFVQQRSEDIGRQGYHFGYRARSGRDAQPSAWRAAILEPNISVIKSACLPMLICDEAARSEPGAINALHVLNSLHLKDHPTMLHLANSLDLVRNGKALFHGRHDIAGFMAQYADVIVSHQWQNDQNYLYLDALWGNLPLIHNSPWLRDAGYYYPEFDVPSGARQLLHAWRNHEEDLPAYRTRARTVFAQVDPASMVNVQAYAHRLLALFQGRLPAEGVKS</sequence>
<evidence type="ECO:0000313" key="2">
    <source>
        <dbReference type="Proteomes" id="UP000482155"/>
    </source>
</evidence>
<keyword evidence="2" id="KW-1185">Reference proteome</keyword>
<name>A0A6B3SLF1_9BURK</name>
<gene>
    <name evidence="1" type="ORF">G3574_11290</name>
</gene>
<dbReference type="Proteomes" id="UP000482155">
    <property type="component" value="Unassembled WGS sequence"/>
</dbReference>
<accession>A0A6B3SLF1</accession>
<evidence type="ECO:0000313" key="1">
    <source>
        <dbReference type="EMBL" id="NEX61664.1"/>
    </source>
</evidence>